<feature type="compositionally biased region" description="Basic and acidic residues" evidence="1">
    <location>
        <begin position="163"/>
        <end position="173"/>
    </location>
</feature>
<proteinExistence type="predicted"/>
<reference evidence="3" key="1">
    <citation type="submission" date="2020-01" db="EMBL/GenBank/DDBJ databases">
        <title>Genome sequence of Kobresia littledalei, the first chromosome-level genome in the family Cyperaceae.</title>
        <authorList>
            <person name="Qu G."/>
        </authorList>
    </citation>
    <scope>NUCLEOTIDE SEQUENCE</scope>
    <source>
        <strain evidence="3">C.B.Clarke</strain>
        <tissue evidence="3">Leaf</tissue>
    </source>
</reference>
<evidence type="ECO:0000313" key="3">
    <source>
        <dbReference type="EMBL" id="KAF3336526.1"/>
    </source>
</evidence>
<dbReference type="OrthoDB" id="1898716at2759"/>
<dbReference type="InterPro" id="IPR002487">
    <property type="entry name" value="TF_Kbox"/>
</dbReference>
<evidence type="ECO:0000313" key="4">
    <source>
        <dbReference type="Proteomes" id="UP000623129"/>
    </source>
</evidence>
<protein>
    <submittedName>
        <fullName evidence="3">Putative transcription factor MADS27</fullName>
    </submittedName>
</protein>
<dbReference type="GO" id="GO:0005634">
    <property type="term" value="C:nucleus"/>
    <property type="evidence" value="ECO:0007669"/>
    <property type="project" value="InterPro"/>
</dbReference>
<dbReference type="Proteomes" id="UP000623129">
    <property type="component" value="Unassembled WGS sequence"/>
</dbReference>
<sequence>MSSRKRGGALVPAIGGKAAFLGTDRKEPGLEWAEGTSKLEAATAQLAGIQSLTGEDLAGIDAKDLQNLENQLEASLKVIRVKKGTQMHQENMDLHQKLAAMRQENYELFQKVYQLRDAEMRESAKQSNSTTPYSFSIMEEASAPSELEPKEVPLVPGRYQWQEQEKHNTDKQAYKQPQGIAIPT</sequence>
<organism evidence="3 4">
    <name type="scientific">Carex littledalei</name>
    <dbReference type="NCBI Taxonomy" id="544730"/>
    <lineage>
        <taxon>Eukaryota</taxon>
        <taxon>Viridiplantae</taxon>
        <taxon>Streptophyta</taxon>
        <taxon>Embryophyta</taxon>
        <taxon>Tracheophyta</taxon>
        <taxon>Spermatophyta</taxon>
        <taxon>Magnoliopsida</taxon>
        <taxon>Liliopsida</taxon>
        <taxon>Poales</taxon>
        <taxon>Cyperaceae</taxon>
        <taxon>Cyperoideae</taxon>
        <taxon>Cariceae</taxon>
        <taxon>Carex</taxon>
        <taxon>Carex subgen. Euthyceras</taxon>
    </lineage>
</organism>
<evidence type="ECO:0000259" key="2">
    <source>
        <dbReference type="PROSITE" id="PS51297"/>
    </source>
</evidence>
<accession>A0A833RC14</accession>
<gene>
    <name evidence="3" type="ORF">FCM35_KLT19112</name>
</gene>
<evidence type="ECO:0000256" key="1">
    <source>
        <dbReference type="SAM" id="MobiDB-lite"/>
    </source>
</evidence>
<keyword evidence="4" id="KW-1185">Reference proteome</keyword>
<feature type="region of interest" description="Disordered" evidence="1">
    <location>
        <begin position="123"/>
        <end position="184"/>
    </location>
</feature>
<name>A0A833RC14_9POAL</name>
<feature type="domain" description="K-box" evidence="2">
    <location>
        <begin position="25"/>
        <end position="121"/>
    </location>
</feature>
<dbReference type="Pfam" id="PF01486">
    <property type="entry name" value="K-box"/>
    <property type="match status" value="1"/>
</dbReference>
<dbReference type="EMBL" id="SWLB01000007">
    <property type="protein sequence ID" value="KAF3336526.1"/>
    <property type="molecule type" value="Genomic_DNA"/>
</dbReference>
<comment type="caution">
    <text evidence="3">The sequence shown here is derived from an EMBL/GenBank/DDBJ whole genome shotgun (WGS) entry which is preliminary data.</text>
</comment>
<dbReference type="GO" id="GO:0003700">
    <property type="term" value="F:DNA-binding transcription factor activity"/>
    <property type="evidence" value="ECO:0007669"/>
    <property type="project" value="InterPro"/>
</dbReference>
<dbReference type="AlphaFoldDB" id="A0A833RC14"/>
<feature type="compositionally biased region" description="Polar residues" evidence="1">
    <location>
        <begin position="125"/>
        <end position="134"/>
    </location>
</feature>
<dbReference type="PROSITE" id="PS51297">
    <property type="entry name" value="K_BOX"/>
    <property type="match status" value="1"/>
</dbReference>